<accession>A0ABN1QQL6</accession>
<evidence type="ECO:0000313" key="11">
    <source>
        <dbReference type="EMBL" id="GAA0945499.1"/>
    </source>
</evidence>
<dbReference type="InterPro" id="IPR001264">
    <property type="entry name" value="Glyco_trans_51"/>
</dbReference>
<dbReference type="PANTHER" id="PTHR32282:SF33">
    <property type="entry name" value="PEPTIDOGLYCAN GLYCOSYLTRANSFERASE"/>
    <property type="match status" value="1"/>
</dbReference>
<evidence type="ECO:0000256" key="8">
    <source>
        <dbReference type="ARBA" id="ARBA00049902"/>
    </source>
</evidence>
<feature type="compositionally biased region" description="Low complexity" evidence="9">
    <location>
        <begin position="790"/>
        <end position="801"/>
    </location>
</feature>
<feature type="region of interest" description="Disordered" evidence="9">
    <location>
        <begin position="731"/>
        <end position="801"/>
    </location>
</feature>
<dbReference type="InterPro" id="IPR036950">
    <property type="entry name" value="PBP_transglycosylase"/>
</dbReference>
<keyword evidence="5" id="KW-0378">Hydrolase</keyword>
<keyword evidence="2" id="KW-0645">Protease</keyword>
<comment type="catalytic activity">
    <reaction evidence="7">
        <text>Preferential cleavage: (Ac)2-L-Lys-D-Ala-|-D-Ala. Also transpeptidation of peptidyl-alanyl moieties that are N-acyl substituents of D-alanine.</text>
        <dbReference type="EC" id="3.4.16.4"/>
    </reaction>
</comment>
<dbReference type="Proteomes" id="UP001500665">
    <property type="component" value="Unassembled WGS sequence"/>
</dbReference>
<dbReference type="EMBL" id="BAAAHH010000005">
    <property type="protein sequence ID" value="GAA0945499.1"/>
    <property type="molecule type" value="Genomic_DNA"/>
</dbReference>
<reference evidence="11 12" key="1">
    <citation type="journal article" date="2019" name="Int. J. Syst. Evol. Microbiol.">
        <title>The Global Catalogue of Microorganisms (GCM) 10K type strain sequencing project: providing services to taxonomists for standard genome sequencing and annotation.</title>
        <authorList>
            <consortium name="The Broad Institute Genomics Platform"/>
            <consortium name="The Broad Institute Genome Sequencing Center for Infectious Disease"/>
            <person name="Wu L."/>
            <person name="Ma J."/>
        </authorList>
    </citation>
    <scope>NUCLEOTIDE SEQUENCE [LARGE SCALE GENOMIC DNA]</scope>
    <source>
        <strain evidence="11 12">JCM 10696</strain>
    </source>
</reference>
<proteinExistence type="predicted"/>
<dbReference type="SUPFAM" id="SSF53955">
    <property type="entry name" value="Lysozyme-like"/>
    <property type="match status" value="1"/>
</dbReference>
<evidence type="ECO:0000259" key="10">
    <source>
        <dbReference type="PROSITE" id="PS51178"/>
    </source>
</evidence>
<name>A0ABN1QQL6_9ACTN</name>
<keyword evidence="6" id="KW-0511">Multifunctional enzyme</keyword>
<dbReference type="SMART" id="SM00740">
    <property type="entry name" value="PASTA"/>
    <property type="match status" value="1"/>
</dbReference>
<keyword evidence="1" id="KW-0121">Carboxypeptidase</keyword>
<dbReference type="SUPFAM" id="SSF56601">
    <property type="entry name" value="beta-lactamase/transpeptidase-like"/>
    <property type="match status" value="1"/>
</dbReference>
<evidence type="ECO:0000256" key="3">
    <source>
        <dbReference type="ARBA" id="ARBA00022676"/>
    </source>
</evidence>
<evidence type="ECO:0000256" key="7">
    <source>
        <dbReference type="ARBA" id="ARBA00034000"/>
    </source>
</evidence>
<sequence length="801" mass="86941">MCRMEAEQGIGRAVAARRLAGYGMLAGLLAGLLALPLACTAGVGARDSADWLLSEPLDLDDLQAPQRSQILAEDGSLIATFYRQNRVDVPLEKISPVARQAVLAIEDYRFYEHGALDSKGTLRALMSNLNSSDDTTQGGSGITQQYVKNLLYMNAESEEEKLEAVATTPARKLRELRYAVAVERRHSKDEILEKYLNIAYFGDGAYGLEAAARRYFSVSAAKLNLNQAATLAGILKNGNQYNARLNGEGARNRRDIVLDRMAELGWITWRKAEEEKKKPLVLDLTETKNGCTESKAAFFCDYVQREILTNPIFGKTKEERERLLWIGGLKIRTTLDWKTQNAAHKALLRHVPARNKEKKAAAQVLVEPGTGEIKGMDVGRELGPDEKPGKTWINFAADASHGTSVGMAAGSTFKAFTLAAAFDEGMPIGERITAPVAYAPTGFRDCKGKNVSDTTQLRNSSDGEGGRSFSLLTGTWHSVNTFFLKLEKEVGLCDTVKMAKKLGIRRADGKPLQEYASFTLGFNDVSPLRVAAAYAAFGARGKYCEPIAIKQINRADGKKIKVPSANCEQVIDKGVADAVNHVMAGVLTKGTARGLALGRPAAGKTGTVDNYSAAWFAGYTPELASAVWVGDPRGGYSHPMTNVCLPTHCGGPVYGASIPGPIWRDTMAEALRGVKATGFSRPPSHFFRKGSGEDHVRMPDLRGLKPEEAIRRLKAMNMDHRISSAEIHSRYPEGTIAETSPGPGTSIDPGDSGITVVLTVSKGEERQDDPPFGDGDDDNPFGPDLPFPRTPFTEPFFTFTG</sequence>
<evidence type="ECO:0000256" key="1">
    <source>
        <dbReference type="ARBA" id="ARBA00022645"/>
    </source>
</evidence>
<dbReference type="Gene3D" id="3.40.710.10">
    <property type="entry name" value="DD-peptidase/beta-lactamase superfamily"/>
    <property type="match status" value="1"/>
</dbReference>
<dbReference type="PANTHER" id="PTHR32282">
    <property type="entry name" value="BINDING PROTEIN TRANSPEPTIDASE, PUTATIVE-RELATED"/>
    <property type="match status" value="1"/>
</dbReference>
<dbReference type="InterPro" id="IPR001460">
    <property type="entry name" value="PCN-bd_Tpept"/>
</dbReference>
<keyword evidence="4" id="KW-0808">Transferase</keyword>
<dbReference type="Pfam" id="PF00912">
    <property type="entry name" value="Transgly"/>
    <property type="match status" value="1"/>
</dbReference>
<dbReference type="PROSITE" id="PS51178">
    <property type="entry name" value="PASTA"/>
    <property type="match status" value="1"/>
</dbReference>
<feature type="domain" description="PASTA" evidence="10">
    <location>
        <begin position="692"/>
        <end position="762"/>
    </location>
</feature>
<evidence type="ECO:0000256" key="5">
    <source>
        <dbReference type="ARBA" id="ARBA00022801"/>
    </source>
</evidence>
<dbReference type="InterPro" id="IPR005543">
    <property type="entry name" value="PASTA_dom"/>
</dbReference>
<dbReference type="Gene3D" id="3.30.10.20">
    <property type="match status" value="1"/>
</dbReference>
<comment type="caution">
    <text evidence="11">The sequence shown here is derived from an EMBL/GenBank/DDBJ whole genome shotgun (WGS) entry which is preliminary data.</text>
</comment>
<dbReference type="Pfam" id="PF03793">
    <property type="entry name" value="PASTA"/>
    <property type="match status" value="1"/>
</dbReference>
<dbReference type="Gene3D" id="1.10.3810.10">
    <property type="entry name" value="Biosynthetic peptidoglycan transglycosylase-like"/>
    <property type="match status" value="1"/>
</dbReference>
<dbReference type="InterPro" id="IPR050396">
    <property type="entry name" value="Glycosyltr_51/Transpeptidase"/>
</dbReference>
<dbReference type="CDD" id="cd06577">
    <property type="entry name" value="PASTA_pknB"/>
    <property type="match status" value="1"/>
</dbReference>
<protein>
    <submittedName>
        <fullName evidence="11">Transglycosylase domain-containing protein</fullName>
    </submittedName>
</protein>
<evidence type="ECO:0000256" key="6">
    <source>
        <dbReference type="ARBA" id="ARBA00023268"/>
    </source>
</evidence>
<dbReference type="InterPro" id="IPR012338">
    <property type="entry name" value="Beta-lactam/transpept-like"/>
</dbReference>
<organism evidence="11 12">
    <name type="scientific">Actinocorallia libanotica</name>
    <dbReference type="NCBI Taxonomy" id="46162"/>
    <lineage>
        <taxon>Bacteria</taxon>
        <taxon>Bacillati</taxon>
        <taxon>Actinomycetota</taxon>
        <taxon>Actinomycetes</taxon>
        <taxon>Streptosporangiales</taxon>
        <taxon>Thermomonosporaceae</taxon>
        <taxon>Actinocorallia</taxon>
    </lineage>
</organism>
<dbReference type="InterPro" id="IPR023346">
    <property type="entry name" value="Lysozyme-like_dom_sf"/>
</dbReference>
<keyword evidence="3" id="KW-0328">Glycosyltransferase</keyword>
<gene>
    <name evidence="11" type="ORF">GCM10009550_19290</name>
</gene>
<evidence type="ECO:0000256" key="9">
    <source>
        <dbReference type="SAM" id="MobiDB-lite"/>
    </source>
</evidence>
<evidence type="ECO:0000256" key="2">
    <source>
        <dbReference type="ARBA" id="ARBA00022670"/>
    </source>
</evidence>
<evidence type="ECO:0000313" key="12">
    <source>
        <dbReference type="Proteomes" id="UP001500665"/>
    </source>
</evidence>
<evidence type="ECO:0000256" key="4">
    <source>
        <dbReference type="ARBA" id="ARBA00022679"/>
    </source>
</evidence>
<keyword evidence="12" id="KW-1185">Reference proteome</keyword>
<dbReference type="Pfam" id="PF00905">
    <property type="entry name" value="Transpeptidase"/>
    <property type="match status" value="1"/>
</dbReference>
<comment type="catalytic activity">
    <reaction evidence="8">
        <text>[GlcNAc-(1-&gt;4)-Mur2Ac(oyl-L-Ala-gamma-D-Glu-L-Lys-D-Ala-D-Ala)](n)-di-trans,octa-cis-undecaprenyl diphosphate + beta-D-GlcNAc-(1-&gt;4)-Mur2Ac(oyl-L-Ala-gamma-D-Glu-L-Lys-D-Ala-D-Ala)-di-trans,octa-cis-undecaprenyl diphosphate = [GlcNAc-(1-&gt;4)-Mur2Ac(oyl-L-Ala-gamma-D-Glu-L-Lys-D-Ala-D-Ala)](n+1)-di-trans,octa-cis-undecaprenyl diphosphate + di-trans,octa-cis-undecaprenyl diphosphate + H(+)</text>
        <dbReference type="Rhea" id="RHEA:23708"/>
        <dbReference type="Rhea" id="RHEA-COMP:9602"/>
        <dbReference type="Rhea" id="RHEA-COMP:9603"/>
        <dbReference type="ChEBI" id="CHEBI:15378"/>
        <dbReference type="ChEBI" id="CHEBI:58405"/>
        <dbReference type="ChEBI" id="CHEBI:60033"/>
        <dbReference type="ChEBI" id="CHEBI:78435"/>
        <dbReference type="EC" id="2.4.99.28"/>
    </reaction>
</comment>